<evidence type="ECO:0000313" key="3">
    <source>
        <dbReference type="Proteomes" id="UP001063166"/>
    </source>
</evidence>
<dbReference type="AlphaFoldDB" id="A0A9P3PZK4"/>
<evidence type="ECO:0000259" key="1">
    <source>
        <dbReference type="Pfam" id="PF00899"/>
    </source>
</evidence>
<comment type="caution">
    <text evidence="2">The sequence shown here is derived from an EMBL/GenBank/DDBJ whole genome shotgun (WGS) entry which is preliminary data.</text>
</comment>
<dbReference type="Proteomes" id="UP001063166">
    <property type="component" value="Unassembled WGS sequence"/>
</dbReference>
<dbReference type="EMBL" id="BRPK01000043">
    <property type="protein sequence ID" value="GLB45960.1"/>
    <property type="molecule type" value="Genomic_DNA"/>
</dbReference>
<dbReference type="Pfam" id="PF00899">
    <property type="entry name" value="ThiF"/>
    <property type="match status" value="1"/>
</dbReference>
<dbReference type="GO" id="GO:0008641">
    <property type="term" value="F:ubiquitin-like modifier activating enzyme activity"/>
    <property type="evidence" value="ECO:0007669"/>
    <property type="project" value="InterPro"/>
</dbReference>
<sequence length="174" mass="18879">MYSPLPWRDEDPFLRRDGRANTFGLSPCLVFQSVRQPLFEFEDCLAGGKPKAECAAARLKKIYPGINASGHSLSIPMPGHPVPATSVAQTKKDVERLEALIAEHDAIFLLMDSRESRWLPTVIGAAKGKIVLNAALGFDTFLVMRHGARRTGLPPNSSGLAVITAMISSLLLTP</sequence>
<dbReference type="InterPro" id="IPR035985">
    <property type="entry name" value="Ubiquitin-activating_enz"/>
</dbReference>
<dbReference type="InterPro" id="IPR000594">
    <property type="entry name" value="ThiF_NAD_FAD-bd"/>
</dbReference>
<gene>
    <name evidence="2" type="primary">ATG7</name>
    <name evidence="2" type="ORF">LshimejAT787_4300070</name>
</gene>
<name>A0A9P3PZK4_LYOSH</name>
<reference evidence="2" key="1">
    <citation type="submission" date="2022-07" db="EMBL/GenBank/DDBJ databases">
        <title>The genome of Lyophyllum shimeji provides insight into the initial evolution of ectomycorrhizal fungal genome.</title>
        <authorList>
            <person name="Kobayashi Y."/>
            <person name="Shibata T."/>
            <person name="Hirakawa H."/>
            <person name="Shigenobu S."/>
            <person name="Nishiyama T."/>
            <person name="Yamada A."/>
            <person name="Hasebe M."/>
            <person name="Kawaguchi M."/>
        </authorList>
    </citation>
    <scope>NUCLEOTIDE SEQUENCE</scope>
    <source>
        <strain evidence="2">AT787</strain>
    </source>
</reference>
<keyword evidence="3" id="KW-1185">Reference proteome</keyword>
<feature type="domain" description="THIF-type NAD/FAD binding fold" evidence="1">
    <location>
        <begin position="34"/>
        <end position="146"/>
    </location>
</feature>
<organism evidence="2 3">
    <name type="scientific">Lyophyllum shimeji</name>
    <name type="common">Hon-shimeji</name>
    <name type="synonym">Tricholoma shimeji</name>
    <dbReference type="NCBI Taxonomy" id="47721"/>
    <lineage>
        <taxon>Eukaryota</taxon>
        <taxon>Fungi</taxon>
        <taxon>Dikarya</taxon>
        <taxon>Basidiomycota</taxon>
        <taxon>Agaricomycotina</taxon>
        <taxon>Agaricomycetes</taxon>
        <taxon>Agaricomycetidae</taxon>
        <taxon>Agaricales</taxon>
        <taxon>Tricholomatineae</taxon>
        <taxon>Lyophyllaceae</taxon>
        <taxon>Lyophyllum</taxon>
    </lineage>
</organism>
<accession>A0A9P3PZK4</accession>
<dbReference type="SUPFAM" id="SSF69572">
    <property type="entry name" value="Activating enzymes of the ubiquitin-like proteins"/>
    <property type="match status" value="1"/>
</dbReference>
<dbReference type="OrthoDB" id="338614at2759"/>
<protein>
    <submittedName>
        <fullName evidence="2">ThiF family protein</fullName>
    </submittedName>
</protein>
<dbReference type="Gene3D" id="3.40.50.720">
    <property type="entry name" value="NAD(P)-binding Rossmann-like Domain"/>
    <property type="match status" value="1"/>
</dbReference>
<evidence type="ECO:0000313" key="2">
    <source>
        <dbReference type="EMBL" id="GLB45960.1"/>
    </source>
</evidence>
<proteinExistence type="predicted"/>